<evidence type="ECO:0000313" key="3">
    <source>
        <dbReference type="Proteomes" id="UP001303115"/>
    </source>
</evidence>
<reference evidence="3" key="1">
    <citation type="journal article" date="2023" name="Mol. Phylogenet. Evol.">
        <title>Genome-scale phylogeny and comparative genomics of the fungal order Sordariales.</title>
        <authorList>
            <person name="Hensen N."/>
            <person name="Bonometti L."/>
            <person name="Westerberg I."/>
            <person name="Brannstrom I.O."/>
            <person name="Guillou S."/>
            <person name="Cros-Aarteil S."/>
            <person name="Calhoun S."/>
            <person name="Haridas S."/>
            <person name="Kuo A."/>
            <person name="Mondo S."/>
            <person name="Pangilinan J."/>
            <person name="Riley R."/>
            <person name="LaButti K."/>
            <person name="Andreopoulos B."/>
            <person name="Lipzen A."/>
            <person name="Chen C."/>
            <person name="Yan M."/>
            <person name="Daum C."/>
            <person name="Ng V."/>
            <person name="Clum A."/>
            <person name="Steindorff A."/>
            <person name="Ohm R.A."/>
            <person name="Martin F."/>
            <person name="Silar P."/>
            <person name="Natvig D.O."/>
            <person name="Lalanne C."/>
            <person name="Gautier V."/>
            <person name="Ament-Velasquez S.L."/>
            <person name="Kruys A."/>
            <person name="Hutchinson M.I."/>
            <person name="Powell A.J."/>
            <person name="Barry K."/>
            <person name="Miller A.N."/>
            <person name="Grigoriev I.V."/>
            <person name="Debuchy R."/>
            <person name="Gladieux P."/>
            <person name="Hiltunen Thoren M."/>
            <person name="Johannesson H."/>
        </authorList>
    </citation>
    <scope>NUCLEOTIDE SEQUENCE [LARGE SCALE GENOMIC DNA]</scope>
    <source>
        <strain evidence="3">CBS 284.82</strain>
    </source>
</reference>
<feature type="transmembrane region" description="Helical" evidence="1">
    <location>
        <begin position="241"/>
        <end position="260"/>
    </location>
</feature>
<organism evidence="2 3">
    <name type="scientific">Parachaetomium inaequale</name>
    <dbReference type="NCBI Taxonomy" id="2588326"/>
    <lineage>
        <taxon>Eukaryota</taxon>
        <taxon>Fungi</taxon>
        <taxon>Dikarya</taxon>
        <taxon>Ascomycota</taxon>
        <taxon>Pezizomycotina</taxon>
        <taxon>Sordariomycetes</taxon>
        <taxon>Sordariomycetidae</taxon>
        <taxon>Sordariales</taxon>
        <taxon>Chaetomiaceae</taxon>
        <taxon>Parachaetomium</taxon>
    </lineage>
</organism>
<keyword evidence="1" id="KW-0812">Transmembrane</keyword>
<gene>
    <name evidence="2" type="ORF">C8A01DRAFT_44616</name>
</gene>
<keyword evidence="3" id="KW-1185">Reference proteome</keyword>
<evidence type="ECO:0000313" key="2">
    <source>
        <dbReference type="EMBL" id="KAK4042363.1"/>
    </source>
</evidence>
<dbReference type="InterPro" id="IPR018852">
    <property type="entry name" value="DUF2456"/>
</dbReference>
<feature type="transmembrane region" description="Helical" evidence="1">
    <location>
        <begin position="200"/>
        <end position="221"/>
    </location>
</feature>
<sequence length="273" mass="29572">MAYLPTPPPSVDNVAVGNNQAEQPADEAAPNGYDARMLPATTELSRRQWAYLLLIQALSSMLIAGALNFAAGYPVYATPRPPPGPPPQGSIPPFLFRLPVSLVADAALTTIIQSLITWFCLVVLVNRALSRGAVAPHTPGYYISSLRAEPTNKVVRWFLMLDHYNAARGSALFSFCGSLCTKGFGRWVGFVLGGFGRGMITAVVGYAVMIGPTIGLCAFFGTPYEGDWVFLGRWDGVVFKTVYGGFLGLFLSPALAYMWMVRAGWIVDRHVMV</sequence>
<name>A0AAN6PJX5_9PEZI</name>
<protein>
    <submittedName>
        <fullName evidence="2">Uncharacterized protein</fullName>
    </submittedName>
</protein>
<keyword evidence="1" id="KW-1133">Transmembrane helix</keyword>
<keyword evidence="1" id="KW-0472">Membrane</keyword>
<feature type="transmembrane region" description="Helical" evidence="1">
    <location>
        <begin position="49"/>
        <end position="76"/>
    </location>
</feature>
<dbReference type="Proteomes" id="UP001303115">
    <property type="component" value="Unassembled WGS sequence"/>
</dbReference>
<feature type="transmembrane region" description="Helical" evidence="1">
    <location>
        <begin position="96"/>
        <end position="125"/>
    </location>
</feature>
<dbReference type="Pfam" id="PF10445">
    <property type="entry name" value="DUF2456"/>
    <property type="match status" value="1"/>
</dbReference>
<accession>A0AAN6PJX5</accession>
<comment type="caution">
    <text evidence="2">The sequence shown here is derived from an EMBL/GenBank/DDBJ whole genome shotgun (WGS) entry which is preliminary data.</text>
</comment>
<dbReference type="EMBL" id="MU854342">
    <property type="protein sequence ID" value="KAK4042363.1"/>
    <property type="molecule type" value="Genomic_DNA"/>
</dbReference>
<proteinExistence type="predicted"/>
<dbReference type="AlphaFoldDB" id="A0AAN6PJX5"/>
<evidence type="ECO:0000256" key="1">
    <source>
        <dbReference type="SAM" id="Phobius"/>
    </source>
</evidence>